<name>A0A1Q6R1A9_9FIRM</name>
<dbReference type="STRING" id="626940.BHW43_11125"/>
<proteinExistence type="predicted"/>
<evidence type="ECO:0000256" key="1">
    <source>
        <dbReference type="SAM" id="MobiDB-lite"/>
    </source>
</evidence>
<dbReference type="AlphaFoldDB" id="A0A1Q6R1A9"/>
<feature type="transmembrane region" description="Helical" evidence="2">
    <location>
        <begin position="40"/>
        <end position="64"/>
    </location>
</feature>
<sequence>MRRTTINSGFFICFIANLIVNWEWGFIAVLLWGFSYWFNLSWYPAAAMAALWLLMGFSLTWMIIWGSSARDNYRPNQQLKNINPYSSKNEDVLPKNKKAN</sequence>
<accession>A0A1Q6R1A9</accession>
<dbReference type="EMBL" id="MNTG01000048">
    <property type="protein sequence ID" value="OLA36175.1"/>
    <property type="molecule type" value="Genomic_DNA"/>
</dbReference>
<evidence type="ECO:0000313" key="4">
    <source>
        <dbReference type="Proteomes" id="UP000186777"/>
    </source>
</evidence>
<feature type="transmembrane region" description="Helical" evidence="2">
    <location>
        <begin position="12"/>
        <end position="34"/>
    </location>
</feature>
<organism evidence="3 4">
    <name type="scientific">Phascolarctobacterium succinatutens</name>
    <dbReference type="NCBI Taxonomy" id="626940"/>
    <lineage>
        <taxon>Bacteria</taxon>
        <taxon>Bacillati</taxon>
        <taxon>Bacillota</taxon>
        <taxon>Negativicutes</taxon>
        <taxon>Acidaminococcales</taxon>
        <taxon>Acidaminococcaceae</taxon>
        <taxon>Phascolarctobacterium</taxon>
    </lineage>
</organism>
<dbReference type="RefSeq" id="WP_293808526.1">
    <property type="nucleotide sequence ID" value="NZ_CAMQNL010000008.1"/>
</dbReference>
<reference evidence="3 4" key="1">
    <citation type="journal article" date="2016" name="Nat. Biotechnol.">
        <title>Measurement of bacterial replication rates in microbial communities.</title>
        <authorList>
            <person name="Brown C.T."/>
            <person name="Olm M.R."/>
            <person name="Thomas B.C."/>
            <person name="Banfield J.F."/>
        </authorList>
    </citation>
    <scope>NUCLEOTIDE SEQUENCE [LARGE SCALE GENOMIC DNA]</scope>
    <source>
        <strain evidence="3">46_33</strain>
    </source>
</reference>
<feature type="region of interest" description="Disordered" evidence="1">
    <location>
        <begin position="78"/>
        <end position="100"/>
    </location>
</feature>
<feature type="compositionally biased region" description="Polar residues" evidence="1">
    <location>
        <begin position="78"/>
        <end position="87"/>
    </location>
</feature>
<dbReference type="Proteomes" id="UP000186777">
    <property type="component" value="Unassembled WGS sequence"/>
</dbReference>
<evidence type="ECO:0000256" key="2">
    <source>
        <dbReference type="SAM" id="Phobius"/>
    </source>
</evidence>
<keyword evidence="2" id="KW-1133">Transmembrane helix</keyword>
<keyword evidence="2" id="KW-0472">Membrane</keyword>
<comment type="caution">
    <text evidence="3">The sequence shown here is derived from an EMBL/GenBank/DDBJ whole genome shotgun (WGS) entry which is preliminary data.</text>
</comment>
<evidence type="ECO:0000313" key="3">
    <source>
        <dbReference type="EMBL" id="OLA36175.1"/>
    </source>
</evidence>
<gene>
    <name evidence="3" type="ORF">BHW43_11125</name>
</gene>
<keyword evidence="2" id="KW-0812">Transmembrane</keyword>
<protein>
    <submittedName>
        <fullName evidence="3">Uncharacterized protein</fullName>
    </submittedName>
</protein>